<dbReference type="GO" id="GO:0005524">
    <property type="term" value="F:ATP binding"/>
    <property type="evidence" value="ECO:0007669"/>
    <property type="project" value="UniProtKB-KW"/>
</dbReference>
<evidence type="ECO:0000259" key="6">
    <source>
        <dbReference type="Pfam" id="PF00501"/>
    </source>
</evidence>
<evidence type="ECO:0000256" key="5">
    <source>
        <dbReference type="ARBA" id="ARBA00022840"/>
    </source>
</evidence>
<keyword evidence="9" id="KW-1185">Reference proteome</keyword>
<evidence type="ECO:0000256" key="3">
    <source>
        <dbReference type="ARBA" id="ARBA00022598"/>
    </source>
</evidence>
<sequence>MIMGLGESSLARPQYGNANDVYTDLLSFCFDGPVPFDQERPVYIDAENPSRSFNARQFRTLVRTLIAGLKAHHVQRGDCVLVHLGNSILYPALFFSVIGAGGVFMGSNARSQPQELEHILSLAEPKLIVTNRDALPTVLGASSNKGMLPSQVCVLDDSAAEQIAQLVGSGPVPYLESGDDNYMNFAHLLRYGENDWIRFNNEMIAKSTPAALFSTSGTGGLPKAAVLSHHAIVSQHVALVHDVPYEVRRLISLPMFHLFGALWSHIFPIRYGQPLYILPRFEIAQYLTSVYQYQITETYMVPAMVHSFNRCKLPVSDYFSSLRYVAVAGAPIDGASMQQFRELLALDAYAAQLWGMTEVGIIFQSRYNEVTNAASIGRLLSGYEARLVGADGNLVAGDNKPGELYVRGSGLLTCYKYQDDCKDAQGWFRTGDVAYVNNGLYYIVGRTKELIKVRGWQVAPAEVEGILLKHPGIEDAAVTGVTSKDGSTEVPRAFVVRSKTFSGTRLTAEEVYLFCRRQLASYKALDGGIIFVEEIPRTPSGKIQRFKLTQMNTYREIVSSLLARFRGASLQSVGIMHGGRISV</sequence>
<dbReference type="Pfam" id="PF00501">
    <property type="entry name" value="AMP-binding"/>
    <property type="match status" value="1"/>
</dbReference>
<dbReference type="OrthoDB" id="6509636at2759"/>
<evidence type="ECO:0000256" key="4">
    <source>
        <dbReference type="ARBA" id="ARBA00022741"/>
    </source>
</evidence>
<dbReference type="InterPro" id="IPR025110">
    <property type="entry name" value="AMP-bd_C"/>
</dbReference>
<dbReference type="GO" id="GO:0019748">
    <property type="term" value="P:secondary metabolic process"/>
    <property type="evidence" value="ECO:0007669"/>
    <property type="project" value="TreeGrafter"/>
</dbReference>
<organism evidence="8 9">
    <name type="scientific">Aspergillus versicolor CBS 583.65</name>
    <dbReference type="NCBI Taxonomy" id="1036611"/>
    <lineage>
        <taxon>Eukaryota</taxon>
        <taxon>Fungi</taxon>
        <taxon>Dikarya</taxon>
        <taxon>Ascomycota</taxon>
        <taxon>Pezizomycotina</taxon>
        <taxon>Eurotiomycetes</taxon>
        <taxon>Eurotiomycetidae</taxon>
        <taxon>Eurotiales</taxon>
        <taxon>Aspergillaceae</taxon>
        <taxon>Aspergillus</taxon>
        <taxon>Aspergillus subgen. Nidulantes</taxon>
    </lineage>
</organism>
<gene>
    <name evidence="8" type="ORF">ASPVEDRAFT_213159</name>
</gene>
<dbReference type="Gene3D" id="3.30.300.30">
    <property type="match status" value="1"/>
</dbReference>
<dbReference type="Proteomes" id="UP000184073">
    <property type="component" value="Unassembled WGS sequence"/>
</dbReference>
<evidence type="ECO:0000313" key="8">
    <source>
        <dbReference type="EMBL" id="OJI96015.1"/>
    </source>
</evidence>
<dbReference type="InterPro" id="IPR042099">
    <property type="entry name" value="ANL_N_sf"/>
</dbReference>
<dbReference type="InterPro" id="IPR000873">
    <property type="entry name" value="AMP-dep_synth/lig_dom"/>
</dbReference>
<evidence type="ECO:0000256" key="1">
    <source>
        <dbReference type="ARBA" id="ARBA00005179"/>
    </source>
</evidence>
<evidence type="ECO:0000259" key="7">
    <source>
        <dbReference type="Pfam" id="PF13193"/>
    </source>
</evidence>
<dbReference type="Pfam" id="PF13193">
    <property type="entry name" value="AMP-binding_C"/>
    <property type="match status" value="1"/>
</dbReference>
<protein>
    <recommendedName>
        <fullName evidence="10">AMP-dependent synthetase/ligase domain-containing protein</fullName>
    </recommendedName>
</protein>
<dbReference type="RefSeq" id="XP_040661778.1">
    <property type="nucleotide sequence ID" value="XM_040809462.1"/>
</dbReference>
<dbReference type="VEuPathDB" id="FungiDB:ASPVEDRAFT_213159"/>
<keyword evidence="3" id="KW-0436">Ligase</keyword>
<dbReference type="PANTHER" id="PTHR24096">
    <property type="entry name" value="LONG-CHAIN-FATTY-ACID--COA LIGASE"/>
    <property type="match status" value="1"/>
</dbReference>
<evidence type="ECO:0008006" key="10">
    <source>
        <dbReference type="Google" id="ProtNLM"/>
    </source>
</evidence>
<dbReference type="Gene3D" id="3.40.50.12780">
    <property type="entry name" value="N-terminal domain of ligase-like"/>
    <property type="match status" value="1"/>
</dbReference>
<dbReference type="SUPFAM" id="SSF56801">
    <property type="entry name" value="Acetyl-CoA synthetase-like"/>
    <property type="match status" value="1"/>
</dbReference>
<evidence type="ECO:0000256" key="2">
    <source>
        <dbReference type="ARBA" id="ARBA00006432"/>
    </source>
</evidence>
<feature type="domain" description="AMP-dependent synthetase/ligase" evidence="6">
    <location>
        <begin position="39"/>
        <end position="415"/>
    </location>
</feature>
<name>A0A1L9P3B1_ASPVE</name>
<dbReference type="STRING" id="1036611.A0A1L9P3B1"/>
<keyword evidence="5" id="KW-0067">ATP-binding</keyword>
<accession>A0A1L9P3B1</accession>
<dbReference type="PANTHER" id="PTHR24096:SF317">
    <property type="entry name" value="ADENYLATE-FORMING ENZYME AFEA"/>
    <property type="match status" value="1"/>
</dbReference>
<comment type="similarity">
    <text evidence="2">Belongs to the ATP-dependent AMP-binding enzyme family.</text>
</comment>
<keyword evidence="4" id="KW-0547">Nucleotide-binding</keyword>
<dbReference type="AlphaFoldDB" id="A0A1L9P3B1"/>
<evidence type="ECO:0000313" key="9">
    <source>
        <dbReference type="Proteomes" id="UP000184073"/>
    </source>
</evidence>
<proteinExistence type="inferred from homology"/>
<comment type="pathway">
    <text evidence="1">Secondary metabolite biosynthesis.</text>
</comment>
<reference evidence="9" key="1">
    <citation type="journal article" date="2017" name="Genome Biol.">
        <title>Comparative genomics reveals high biological diversity and specific adaptations in the industrially and medically important fungal genus Aspergillus.</title>
        <authorList>
            <person name="de Vries R.P."/>
            <person name="Riley R."/>
            <person name="Wiebenga A."/>
            <person name="Aguilar-Osorio G."/>
            <person name="Amillis S."/>
            <person name="Uchima C.A."/>
            <person name="Anderluh G."/>
            <person name="Asadollahi M."/>
            <person name="Askin M."/>
            <person name="Barry K."/>
            <person name="Battaglia E."/>
            <person name="Bayram O."/>
            <person name="Benocci T."/>
            <person name="Braus-Stromeyer S.A."/>
            <person name="Caldana C."/>
            <person name="Canovas D."/>
            <person name="Cerqueira G.C."/>
            <person name="Chen F."/>
            <person name="Chen W."/>
            <person name="Choi C."/>
            <person name="Clum A."/>
            <person name="Dos Santos R.A."/>
            <person name="Damasio A.R."/>
            <person name="Diallinas G."/>
            <person name="Emri T."/>
            <person name="Fekete E."/>
            <person name="Flipphi M."/>
            <person name="Freyberg S."/>
            <person name="Gallo A."/>
            <person name="Gournas C."/>
            <person name="Habgood R."/>
            <person name="Hainaut M."/>
            <person name="Harispe M.L."/>
            <person name="Henrissat B."/>
            <person name="Hilden K.S."/>
            <person name="Hope R."/>
            <person name="Hossain A."/>
            <person name="Karabika E."/>
            <person name="Karaffa L."/>
            <person name="Karanyi Z."/>
            <person name="Krasevec N."/>
            <person name="Kuo A."/>
            <person name="Kusch H."/>
            <person name="LaButti K."/>
            <person name="Lagendijk E.L."/>
            <person name="Lapidus A."/>
            <person name="Levasseur A."/>
            <person name="Lindquist E."/>
            <person name="Lipzen A."/>
            <person name="Logrieco A.F."/>
            <person name="MacCabe A."/>
            <person name="Maekelae M.R."/>
            <person name="Malavazi I."/>
            <person name="Melin P."/>
            <person name="Meyer V."/>
            <person name="Mielnichuk N."/>
            <person name="Miskei M."/>
            <person name="Molnar A.P."/>
            <person name="Mule G."/>
            <person name="Ngan C.Y."/>
            <person name="Orejas M."/>
            <person name="Orosz E."/>
            <person name="Ouedraogo J.P."/>
            <person name="Overkamp K.M."/>
            <person name="Park H.-S."/>
            <person name="Perrone G."/>
            <person name="Piumi F."/>
            <person name="Punt P.J."/>
            <person name="Ram A.F."/>
            <person name="Ramon A."/>
            <person name="Rauscher S."/>
            <person name="Record E."/>
            <person name="Riano-Pachon D.M."/>
            <person name="Robert V."/>
            <person name="Roehrig J."/>
            <person name="Ruller R."/>
            <person name="Salamov A."/>
            <person name="Salih N.S."/>
            <person name="Samson R.A."/>
            <person name="Sandor E."/>
            <person name="Sanguinetti M."/>
            <person name="Schuetze T."/>
            <person name="Sepcic K."/>
            <person name="Shelest E."/>
            <person name="Sherlock G."/>
            <person name="Sophianopoulou V."/>
            <person name="Squina F.M."/>
            <person name="Sun H."/>
            <person name="Susca A."/>
            <person name="Todd R.B."/>
            <person name="Tsang A."/>
            <person name="Unkles S.E."/>
            <person name="van de Wiele N."/>
            <person name="van Rossen-Uffink D."/>
            <person name="Oliveira J.V."/>
            <person name="Vesth T.C."/>
            <person name="Visser J."/>
            <person name="Yu J.-H."/>
            <person name="Zhou M."/>
            <person name="Andersen M.R."/>
            <person name="Archer D.B."/>
            <person name="Baker S.E."/>
            <person name="Benoit I."/>
            <person name="Brakhage A.A."/>
            <person name="Braus G.H."/>
            <person name="Fischer R."/>
            <person name="Frisvad J.C."/>
            <person name="Goldman G.H."/>
            <person name="Houbraken J."/>
            <person name="Oakley B."/>
            <person name="Pocsi I."/>
            <person name="Scazzocchio C."/>
            <person name="Seiboth B."/>
            <person name="vanKuyk P.A."/>
            <person name="Wortman J."/>
            <person name="Dyer P.S."/>
            <person name="Grigoriev I.V."/>
        </authorList>
    </citation>
    <scope>NUCLEOTIDE SEQUENCE [LARGE SCALE GENOMIC DNA]</scope>
    <source>
        <strain evidence="9">CBS 583.65</strain>
    </source>
</reference>
<feature type="domain" description="AMP-binding enzyme C-terminal" evidence="7">
    <location>
        <begin position="462"/>
        <end position="542"/>
    </location>
</feature>
<dbReference type="EMBL" id="KV878125">
    <property type="protein sequence ID" value="OJI96015.1"/>
    <property type="molecule type" value="Genomic_DNA"/>
</dbReference>
<dbReference type="InterPro" id="IPR045851">
    <property type="entry name" value="AMP-bd_C_sf"/>
</dbReference>
<dbReference type="GO" id="GO:0016405">
    <property type="term" value="F:CoA-ligase activity"/>
    <property type="evidence" value="ECO:0007669"/>
    <property type="project" value="TreeGrafter"/>
</dbReference>
<dbReference type="GeneID" id="63724973"/>